<dbReference type="Pfam" id="PF03004">
    <property type="entry name" value="Transposase_24"/>
    <property type="match status" value="1"/>
</dbReference>
<gene>
    <name evidence="2" type="ORF">LR48_Vigan08g057000</name>
</gene>
<feature type="compositionally biased region" description="Low complexity" evidence="1">
    <location>
        <begin position="79"/>
        <end position="89"/>
    </location>
</feature>
<organism evidence="2 3">
    <name type="scientific">Phaseolus angularis</name>
    <name type="common">Azuki bean</name>
    <name type="synonym">Vigna angularis</name>
    <dbReference type="NCBI Taxonomy" id="3914"/>
    <lineage>
        <taxon>Eukaryota</taxon>
        <taxon>Viridiplantae</taxon>
        <taxon>Streptophyta</taxon>
        <taxon>Embryophyta</taxon>
        <taxon>Tracheophyta</taxon>
        <taxon>Spermatophyta</taxon>
        <taxon>Magnoliopsida</taxon>
        <taxon>eudicotyledons</taxon>
        <taxon>Gunneridae</taxon>
        <taxon>Pentapetalae</taxon>
        <taxon>rosids</taxon>
        <taxon>fabids</taxon>
        <taxon>Fabales</taxon>
        <taxon>Fabaceae</taxon>
        <taxon>Papilionoideae</taxon>
        <taxon>50 kb inversion clade</taxon>
        <taxon>NPAAA clade</taxon>
        <taxon>indigoferoid/millettioid clade</taxon>
        <taxon>Phaseoleae</taxon>
        <taxon>Vigna</taxon>
    </lineage>
</organism>
<feature type="region of interest" description="Disordered" evidence="1">
    <location>
        <begin position="355"/>
        <end position="381"/>
    </location>
</feature>
<dbReference type="STRING" id="3914.A0A0L9V3Z9"/>
<dbReference type="InterPro" id="IPR004252">
    <property type="entry name" value="Probable_transposase_24"/>
</dbReference>
<evidence type="ECO:0000256" key="1">
    <source>
        <dbReference type="SAM" id="MobiDB-lite"/>
    </source>
</evidence>
<dbReference type="EMBL" id="CM003378">
    <property type="protein sequence ID" value="KOM49743.1"/>
    <property type="molecule type" value="Genomic_DNA"/>
</dbReference>
<proteinExistence type="predicted"/>
<feature type="region of interest" description="Disordered" evidence="1">
    <location>
        <begin position="1"/>
        <end position="89"/>
    </location>
</feature>
<dbReference type="PANTHER" id="PTHR33144">
    <property type="entry name" value="OS10G0409366 PROTEIN-RELATED"/>
    <property type="match status" value="1"/>
</dbReference>
<dbReference type="Gramene" id="KOM49743">
    <property type="protein sequence ID" value="KOM49743"/>
    <property type="gene ID" value="LR48_Vigan08g057000"/>
</dbReference>
<dbReference type="Proteomes" id="UP000053144">
    <property type="component" value="Chromosome 8"/>
</dbReference>
<reference evidence="3" key="1">
    <citation type="journal article" date="2015" name="Proc. Natl. Acad. Sci. U.S.A.">
        <title>Genome sequencing of adzuki bean (Vigna angularis) provides insight into high starch and low fat accumulation and domestication.</title>
        <authorList>
            <person name="Yang K."/>
            <person name="Tian Z."/>
            <person name="Chen C."/>
            <person name="Luo L."/>
            <person name="Zhao B."/>
            <person name="Wang Z."/>
            <person name="Yu L."/>
            <person name="Li Y."/>
            <person name="Sun Y."/>
            <person name="Li W."/>
            <person name="Chen Y."/>
            <person name="Li Y."/>
            <person name="Zhang Y."/>
            <person name="Ai D."/>
            <person name="Zhao J."/>
            <person name="Shang C."/>
            <person name="Ma Y."/>
            <person name="Wu B."/>
            <person name="Wang M."/>
            <person name="Gao L."/>
            <person name="Sun D."/>
            <person name="Zhang P."/>
            <person name="Guo F."/>
            <person name="Wang W."/>
            <person name="Li Y."/>
            <person name="Wang J."/>
            <person name="Varshney R.K."/>
            <person name="Wang J."/>
            <person name="Ling H.Q."/>
            <person name="Wan P."/>
        </authorList>
    </citation>
    <scope>NUCLEOTIDE SEQUENCE</scope>
    <source>
        <strain evidence="3">cv. Jingnong 6</strain>
    </source>
</reference>
<evidence type="ECO:0000313" key="3">
    <source>
        <dbReference type="Proteomes" id="UP000053144"/>
    </source>
</evidence>
<sequence>MPKVKRFRNLQKSTPQPLCVENTTTQPSGNSSPTNPRVSSLMIEDQPSQHAGLESSLPTENTQQTETSTHVGCESSLPTENTEQTETSTQQVGCQSLSYWTVDAIDLKGVIKKIKVKVKEVNNLPFGERIIVEFDEIGMPIGEGQGVLAGYCGILAICFQLILKGGLEKQACLMSTPNFLREMCKKNRENHNKQLTPHTGGSKPFSRKRHEMFMKTGQLPSRGKLYIETHKRKDGSFLNNATKDIAEKIEVGLTQSTTNESKVSPNDVVGKVLCPEHSGRVRCMGLGAAPTNAFRNTRLRLSDLSLPHLPLSHHHHLLIVRSGCSGMNNLESAFKAYMIMKEGKIPDELISFFDRQPQEGGDANEPESPLDTIGSSGASNI</sequence>
<feature type="compositionally biased region" description="Polar residues" evidence="1">
    <location>
        <begin position="10"/>
        <end position="38"/>
    </location>
</feature>
<dbReference type="PANTHER" id="PTHR33144:SF45">
    <property type="entry name" value="TRANSPOSASE TNP1_EN_SPM-LIKE DOMAIN-CONTAINING PROTEIN"/>
    <property type="match status" value="1"/>
</dbReference>
<feature type="compositionally biased region" description="Polar residues" evidence="1">
    <location>
        <begin position="56"/>
        <end position="70"/>
    </location>
</feature>
<protein>
    <submittedName>
        <fullName evidence="2">Uncharacterized protein</fullName>
    </submittedName>
</protein>
<dbReference type="OMA" id="YWIVEAK"/>
<accession>A0A0L9V3Z9</accession>
<evidence type="ECO:0000313" key="2">
    <source>
        <dbReference type="EMBL" id="KOM49743.1"/>
    </source>
</evidence>
<dbReference type="AlphaFoldDB" id="A0A0L9V3Z9"/>
<name>A0A0L9V3Z9_PHAAN</name>